<keyword evidence="1" id="KW-0677">Repeat</keyword>
<dbReference type="EMBL" id="DWXO01000008">
    <property type="protein sequence ID" value="HJB79499.1"/>
    <property type="molecule type" value="Genomic_DNA"/>
</dbReference>
<dbReference type="InterPro" id="IPR001119">
    <property type="entry name" value="SLH_dom"/>
</dbReference>
<feature type="domain" description="SLH" evidence="3">
    <location>
        <begin position="23"/>
        <end position="86"/>
    </location>
</feature>
<evidence type="ECO:0000313" key="4">
    <source>
        <dbReference type="EMBL" id="HJB79499.1"/>
    </source>
</evidence>
<sequence length="204" mass="22116">MKRRLAALTCALTLCAGLALPASAANFTDVPTGAWYESAVKESVEQGWMTGVSDTLFSPNATVTRSTVAMVLWRMEGEPTPVWRGHFPDVQINSWYGIAADWACEARIINGTDKGTFSDGVVTRQELAVMLSRYDTYKGRTMAEGALNLYSDANQVASWAKEGMSHAIGMGWMEGDGGKLSPKSTTTRAQLAVILQRMHTQAMG</sequence>
<protein>
    <submittedName>
        <fullName evidence="4">S-layer homology domain-containing protein</fullName>
    </submittedName>
</protein>
<reference evidence="4" key="1">
    <citation type="journal article" date="2021" name="PeerJ">
        <title>Extensive microbial diversity within the chicken gut microbiome revealed by metagenomics and culture.</title>
        <authorList>
            <person name="Gilroy R."/>
            <person name="Ravi A."/>
            <person name="Getino M."/>
            <person name="Pursley I."/>
            <person name="Horton D.L."/>
            <person name="Alikhan N.F."/>
            <person name="Baker D."/>
            <person name="Gharbi K."/>
            <person name="Hall N."/>
            <person name="Watson M."/>
            <person name="Adriaenssens E.M."/>
            <person name="Foster-Nyarko E."/>
            <person name="Jarju S."/>
            <person name="Secka A."/>
            <person name="Antonio M."/>
            <person name="Oren A."/>
            <person name="Chaudhuri R.R."/>
            <person name="La Ragione R."/>
            <person name="Hildebrand F."/>
            <person name="Pallen M.J."/>
        </authorList>
    </citation>
    <scope>NUCLEOTIDE SEQUENCE</scope>
    <source>
        <strain evidence="4">CHK192-8294</strain>
    </source>
</reference>
<feature type="domain" description="SLH" evidence="3">
    <location>
        <begin position="147"/>
        <end position="204"/>
    </location>
</feature>
<evidence type="ECO:0000259" key="3">
    <source>
        <dbReference type="PROSITE" id="PS51272"/>
    </source>
</evidence>
<evidence type="ECO:0000313" key="5">
    <source>
        <dbReference type="Proteomes" id="UP000823921"/>
    </source>
</evidence>
<evidence type="ECO:0000256" key="1">
    <source>
        <dbReference type="ARBA" id="ARBA00022737"/>
    </source>
</evidence>
<organism evidence="4 5">
    <name type="scientific">Candidatus Flavonifractor intestinigallinarum</name>
    <dbReference type="NCBI Taxonomy" id="2838586"/>
    <lineage>
        <taxon>Bacteria</taxon>
        <taxon>Bacillati</taxon>
        <taxon>Bacillota</taxon>
        <taxon>Clostridia</taxon>
        <taxon>Eubacteriales</taxon>
        <taxon>Oscillospiraceae</taxon>
        <taxon>Flavonifractor</taxon>
    </lineage>
</organism>
<reference evidence="4" key="2">
    <citation type="submission" date="2021-04" db="EMBL/GenBank/DDBJ databases">
        <authorList>
            <person name="Gilroy R."/>
        </authorList>
    </citation>
    <scope>NUCLEOTIDE SEQUENCE</scope>
    <source>
        <strain evidence="4">CHK192-8294</strain>
    </source>
</reference>
<dbReference type="InterPro" id="IPR051465">
    <property type="entry name" value="Cell_Envelope_Struct_Comp"/>
</dbReference>
<proteinExistence type="predicted"/>
<dbReference type="Proteomes" id="UP000823921">
    <property type="component" value="Unassembled WGS sequence"/>
</dbReference>
<dbReference type="AlphaFoldDB" id="A0A9D2MKW1"/>
<dbReference type="Pfam" id="PF00395">
    <property type="entry name" value="SLH"/>
    <property type="match status" value="3"/>
</dbReference>
<dbReference type="PANTHER" id="PTHR43308">
    <property type="entry name" value="OUTER MEMBRANE PROTEIN ALPHA-RELATED"/>
    <property type="match status" value="1"/>
</dbReference>
<name>A0A9D2MKW1_9FIRM</name>
<comment type="caution">
    <text evidence="4">The sequence shown here is derived from an EMBL/GenBank/DDBJ whole genome shotgun (WGS) entry which is preliminary data.</text>
</comment>
<keyword evidence="2" id="KW-0732">Signal</keyword>
<feature type="chain" id="PRO_5038477128" evidence="2">
    <location>
        <begin position="25"/>
        <end position="204"/>
    </location>
</feature>
<feature type="signal peptide" evidence="2">
    <location>
        <begin position="1"/>
        <end position="24"/>
    </location>
</feature>
<gene>
    <name evidence="4" type="ORF">H9712_00780</name>
</gene>
<dbReference type="PROSITE" id="PS51272">
    <property type="entry name" value="SLH"/>
    <property type="match status" value="2"/>
</dbReference>
<accession>A0A9D2MKW1</accession>
<evidence type="ECO:0000256" key="2">
    <source>
        <dbReference type="SAM" id="SignalP"/>
    </source>
</evidence>